<feature type="region of interest" description="Disordered" evidence="1">
    <location>
        <begin position="263"/>
        <end position="286"/>
    </location>
</feature>
<proteinExistence type="predicted"/>
<organism evidence="2 3">
    <name type="scientific">Armillaria borealis</name>
    <dbReference type="NCBI Taxonomy" id="47425"/>
    <lineage>
        <taxon>Eukaryota</taxon>
        <taxon>Fungi</taxon>
        <taxon>Dikarya</taxon>
        <taxon>Basidiomycota</taxon>
        <taxon>Agaricomycotina</taxon>
        <taxon>Agaricomycetes</taxon>
        <taxon>Agaricomycetidae</taxon>
        <taxon>Agaricales</taxon>
        <taxon>Marasmiineae</taxon>
        <taxon>Physalacriaceae</taxon>
        <taxon>Armillaria</taxon>
    </lineage>
</organism>
<protein>
    <submittedName>
        <fullName evidence="2">Uncharacterized protein</fullName>
    </submittedName>
</protein>
<dbReference type="AlphaFoldDB" id="A0AA39JFR3"/>
<sequence>MATNSRSSKHKRPLDSELKNSNISPTEISIDGGLSSSVNPRKTGSVNSSPKSQRSQSRKSSSKQNPPKVTQKDLAKAKSAQKAQRKQAWNTWLAREENRWSPEDDPNYKQEVGWQVIHYSEAKKYYRFSDEEMETLPYTTFDNQHNLNHPGRSFHRPDLVRLGYRKAAVLGGIPGALEGTFQGDVLQEGKRLYDEKMKDLDDKYKKRHDGRSRPGPETYTIVEKKTQRGVLDHLAPGMWERVYENGKKIGYWLVLHFDLDADEGPSSPHSNREERFWPIENGHPNW</sequence>
<evidence type="ECO:0000313" key="2">
    <source>
        <dbReference type="EMBL" id="KAK0441955.1"/>
    </source>
</evidence>
<reference evidence="2" key="1">
    <citation type="submission" date="2023-06" db="EMBL/GenBank/DDBJ databases">
        <authorList>
            <consortium name="Lawrence Berkeley National Laboratory"/>
            <person name="Ahrendt S."/>
            <person name="Sahu N."/>
            <person name="Indic B."/>
            <person name="Wong-Bajracharya J."/>
            <person name="Merenyi Z."/>
            <person name="Ke H.-M."/>
            <person name="Monk M."/>
            <person name="Kocsube S."/>
            <person name="Drula E."/>
            <person name="Lipzen A."/>
            <person name="Balint B."/>
            <person name="Henrissat B."/>
            <person name="Andreopoulos B."/>
            <person name="Martin F.M."/>
            <person name="Harder C.B."/>
            <person name="Rigling D."/>
            <person name="Ford K.L."/>
            <person name="Foster G.D."/>
            <person name="Pangilinan J."/>
            <person name="Papanicolaou A."/>
            <person name="Barry K."/>
            <person name="LaButti K."/>
            <person name="Viragh M."/>
            <person name="Koriabine M."/>
            <person name="Yan M."/>
            <person name="Riley R."/>
            <person name="Champramary S."/>
            <person name="Plett K.L."/>
            <person name="Tsai I.J."/>
            <person name="Slot J."/>
            <person name="Sipos G."/>
            <person name="Plett J."/>
            <person name="Nagy L.G."/>
            <person name="Grigoriev I.V."/>
        </authorList>
    </citation>
    <scope>NUCLEOTIDE SEQUENCE</scope>
    <source>
        <strain evidence="2">FPL87.14</strain>
    </source>
</reference>
<feature type="compositionally biased region" description="Low complexity" evidence="1">
    <location>
        <begin position="77"/>
        <end position="88"/>
    </location>
</feature>
<evidence type="ECO:0000256" key="1">
    <source>
        <dbReference type="SAM" id="MobiDB-lite"/>
    </source>
</evidence>
<dbReference type="EMBL" id="JAUEPT010000028">
    <property type="protein sequence ID" value="KAK0441955.1"/>
    <property type="molecule type" value="Genomic_DNA"/>
</dbReference>
<gene>
    <name evidence="2" type="ORF">EV421DRAFT_1904540</name>
</gene>
<comment type="caution">
    <text evidence="2">The sequence shown here is derived from an EMBL/GenBank/DDBJ whole genome shotgun (WGS) entry which is preliminary data.</text>
</comment>
<name>A0AA39JFR3_9AGAR</name>
<evidence type="ECO:0000313" key="3">
    <source>
        <dbReference type="Proteomes" id="UP001175226"/>
    </source>
</evidence>
<feature type="region of interest" description="Disordered" evidence="1">
    <location>
        <begin position="1"/>
        <end position="89"/>
    </location>
</feature>
<dbReference type="Proteomes" id="UP001175226">
    <property type="component" value="Unassembled WGS sequence"/>
</dbReference>
<feature type="compositionally biased region" description="Polar residues" evidence="1">
    <location>
        <begin position="34"/>
        <end position="46"/>
    </location>
</feature>
<keyword evidence="3" id="KW-1185">Reference proteome</keyword>
<accession>A0AA39JFR3</accession>